<evidence type="ECO:0008006" key="6">
    <source>
        <dbReference type="Google" id="ProtNLM"/>
    </source>
</evidence>
<gene>
    <name evidence="3" type="ORF">CP977_02565</name>
    <name evidence="2" type="ORF">GCM10010497_20700</name>
</gene>
<keyword evidence="1" id="KW-1133">Transmembrane helix</keyword>
<evidence type="ECO:0000313" key="3">
    <source>
        <dbReference type="EMBL" id="QEV31191.1"/>
    </source>
</evidence>
<name>A0AAV4KHC2_9ACTN</name>
<keyword evidence="1" id="KW-0472">Membrane</keyword>
<evidence type="ECO:0000313" key="5">
    <source>
        <dbReference type="Proteomes" id="UP000642014"/>
    </source>
</evidence>
<sequence length="95" mass="10529">MLSLALVVLAVVAVFGSFVLCVVTVARMRELPAWRRFLPLTLLLIALSASLLRAADIRWVAEAIAFPLNLAVVLLSTYEIRARRLRNRREAAKAA</sequence>
<proteinExistence type="predicted"/>
<feature type="transmembrane region" description="Helical" evidence="1">
    <location>
        <begin position="61"/>
        <end position="80"/>
    </location>
</feature>
<accession>A0AAV4KHC2</accession>
<dbReference type="Proteomes" id="UP000642014">
    <property type="component" value="Unassembled WGS sequence"/>
</dbReference>
<organism evidence="2 5">
    <name type="scientific">Streptomyces cinereoruber</name>
    <dbReference type="NCBI Taxonomy" id="67260"/>
    <lineage>
        <taxon>Bacteria</taxon>
        <taxon>Bacillati</taxon>
        <taxon>Actinomycetota</taxon>
        <taxon>Actinomycetes</taxon>
        <taxon>Kitasatosporales</taxon>
        <taxon>Streptomycetaceae</taxon>
        <taxon>Streptomyces</taxon>
    </lineage>
</organism>
<reference evidence="2" key="3">
    <citation type="submission" date="2023-08" db="EMBL/GenBank/DDBJ databases">
        <authorList>
            <person name="Sun Q."/>
            <person name="Ohkuma M."/>
        </authorList>
    </citation>
    <scope>NUCLEOTIDE SEQUENCE</scope>
    <source>
        <strain evidence="2">JCM 4205</strain>
    </source>
</reference>
<evidence type="ECO:0000256" key="1">
    <source>
        <dbReference type="SAM" id="Phobius"/>
    </source>
</evidence>
<protein>
    <recommendedName>
        <fullName evidence="6">DUF2127 domain-containing protein</fullName>
    </recommendedName>
</protein>
<dbReference type="EMBL" id="BMSJ01000003">
    <property type="protein sequence ID" value="GGR18524.1"/>
    <property type="molecule type" value="Genomic_DNA"/>
</dbReference>
<dbReference type="AlphaFoldDB" id="A0AAV4KHC2"/>
<keyword evidence="4" id="KW-1185">Reference proteome</keyword>
<dbReference type="GeneID" id="95452651"/>
<evidence type="ECO:0000313" key="4">
    <source>
        <dbReference type="Proteomes" id="UP000326029"/>
    </source>
</evidence>
<dbReference type="RefSeq" id="WP_152369533.1">
    <property type="nucleotide sequence ID" value="NZ_BMSJ01000003.1"/>
</dbReference>
<feature type="transmembrane region" description="Helical" evidence="1">
    <location>
        <begin position="37"/>
        <end position="55"/>
    </location>
</feature>
<dbReference type="Proteomes" id="UP000326029">
    <property type="component" value="Chromosome"/>
</dbReference>
<feature type="transmembrane region" description="Helical" evidence="1">
    <location>
        <begin position="6"/>
        <end position="25"/>
    </location>
</feature>
<dbReference type="EMBL" id="CP023693">
    <property type="protein sequence ID" value="QEV31191.1"/>
    <property type="molecule type" value="Genomic_DNA"/>
</dbReference>
<reference evidence="3 4" key="2">
    <citation type="submission" date="2017-09" db="EMBL/GenBank/DDBJ databases">
        <authorList>
            <person name="Lee N."/>
            <person name="Cho B.-K."/>
        </authorList>
    </citation>
    <scope>NUCLEOTIDE SEQUENCE [LARGE SCALE GENOMIC DNA]</scope>
    <source>
        <strain evidence="3 4">ATCC 19740</strain>
    </source>
</reference>
<evidence type="ECO:0000313" key="2">
    <source>
        <dbReference type="EMBL" id="GGR18524.1"/>
    </source>
</evidence>
<keyword evidence="1" id="KW-0812">Transmembrane</keyword>
<reference evidence="2 5" key="1">
    <citation type="journal article" date="2014" name="Int. J. Syst. Evol. Microbiol.">
        <title>Complete genome sequence of Corynebacterium casei LMG S-19264T (=DSM 44701T), isolated from a smear-ripened cheese.</title>
        <authorList>
            <consortium name="US DOE Joint Genome Institute (JGI-PGF)"/>
            <person name="Walter F."/>
            <person name="Albersmeier A."/>
            <person name="Kalinowski J."/>
            <person name="Ruckert C."/>
        </authorList>
    </citation>
    <scope>NUCLEOTIDE SEQUENCE [LARGE SCALE GENOMIC DNA]</scope>
    <source>
        <strain evidence="2 5">JCM 4205</strain>
    </source>
</reference>